<keyword evidence="6" id="KW-1185">Reference proteome</keyword>
<evidence type="ECO:0000256" key="1">
    <source>
        <dbReference type="ARBA" id="ARBA00022603"/>
    </source>
</evidence>
<evidence type="ECO:0000313" key="6">
    <source>
        <dbReference type="Proteomes" id="UP000094569"/>
    </source>
</evidence>
<keyword evidence="3" id="KW-0949">S-adenosyl-L-methionine</keyword>
<keyword evidence="1" id="KW-0489">Methyltransferase</keyword>
<keyword evidence="2" id="KW-0808">Transferase</keyword>
<dbReference type="Gene3D" id="3.40.50.150">
    <property type="entry name" value="Vaccinia Virus protein VP39"/>
    <property type="match status" value="1"/>
</dbReference>
<evidence type="ECO:0000256" key="4">
    <source>
        <dbReference type="ARBA" id="ARBA00023453"/>
    </source>
</evidence>
<dbReference type="PANTHER" id="PTHR43167:SF1">
    <property type="entry name" value="PUTATIVE (AFU_ORTHOLOGUE AFUA_6G01830)-RELATED"/>
    <property type="match status" value="1"/>
</dbReference>
<dbReference type="OrthoDB" id="4863010at2759"/>
<dbReference type="Pfam" id="PF13578">
    <property type="entry name" value="Methyltransf_24"/>
    <property type="match status" value="1"/>
</dbReference>
<accession>A0A1E3B148</accession>
<dbReference type="GO" id="GO:0032259">
    <property type="term" value="P:methylation"/>
    <property type="evidence" value="ECO:0007669"/>
    <property type="project" value="UniProtKB-KW"/>
</dbReference>
<organism evidence="5 6">
    <name type="scientific">Aspergillus cristatus</name>
    <name type="common">Chinese Fuzhuan brick tea-fermentation fungus</name>
    <name type="synonym">Eurotium cristatum</name>
    <dbReference type="NCBI Taxonomy" id="573508"/>
    <lineage>
        <taxon>Eukaryota</taxon>
        <taxon>Fungi</taxon>
        <taxon>Dikarya</taxon>
        <taxon>Ascomycota</taxon>
        <taxon>Pezizomycotina</taxon>
        <taxon>Eurotiomycetes</taxon>
        <taxon>Eurotiomycetidae</taxon>
        <taxon>Eurotiales</taxon>
        <taxon>Aspergillaceae</taxon>
        <taxon>Aspergillus</taxon>
        <taxon>Aspergillus subgen. Aspergillus</taxon>
    </lineage>
</organism>
<dbReference type="VEuPathDB" id="FungiDB:SI65_09844"/>
<dbReference type="InterPro" id="IPR029063">
    <property type="entry name" value="SAM-dependent_MTases_sf"/>
</dbReference>
<dbReference type="InterPro" id="IPR002935">
    <property type="entry name" value="SAM_O-MeTrfase"/>
</dbReference>
<dbReference type="GO" id="GO:0008171">
    <property type="term" value="F:O-methyltransferase activity"/>
    <property type="evidence" value="ECO:0007669"/>
    <property type="project" value="InterPro"/>
</dbReference>
<evidence type="ECO:0000256" key="2">
    <source>
        <dbReference type="ARBA" id="ARBA00022679"/>
    </source>
</evidence>
<dbReference type="EMBL" id="JXNT01000022">
    <property type="protein sequence ID" value="ODM14655.1"/>
    <property type="molecule type" value="Genomic_DNA"/>
</dbReference>
<dbReference type="Proteomes" id="UP000094569">
    <property type="component" value="Unassembled WGS sequence"/>
</dbReference>
<sequence>MRDKFIALDQDKCHFIYQLCFATGAKTIVEAGTSYGVSTIYLALAVASNIATFGGVGKVIGTEHEPGKAAQARRYWEECGSSIGDVIELREGDLLETLRHDLGTIDMLLLDIWAPLALPVLKLVQPAMRSGAVVITDNTSGASARYKDLLGYLRAPDSGFRNLTLPYSKGLEMSVYLPNQTQ</sequence>
<comment type="caution">
    <text evidence="5">The sequence shown here is derived from an EMBL/GenBank/DDBJ whole genome shotgun (WGS) entry which is preliminary data.</text>
</comment>
<gene>
    <name evidence="5" type="ORF">SI65_09844</name>
</gene>
<proteinExistence type="inferred from homology"/>
<evidence type="ECO:0000256" key="3">
    <source>
        <dbReference type="ARBA" id="ARBA00022691"/>
    </source>
</evidence>
<name>A0A1E3B148_ASPCR</name>
<dbReference type="PANTHER" id="PTHR43167">
    <property type="entry name" value="PUTATIVE (AFU_ORTHOLOGUE AFUA_6G01830)-RELATED"/>
    <property type="match status" value="1"/>
</dbReference>
<dbReference type="AlphaFoldDB" id="A0A1E3B148"/>
<evidence type="ECO:0008006" key="7">
    <source>
        <dbReference type="Google" id="ProtNLM"/>
    </source>
</evidence>
<comment type="similarity">
    <text evidence="4">Belongs to the class I-like SAM-binding methyltransferase superfamily. Cation-dependent O-methyltransferase family.</text>
</comment>
<dbReference type="STRING" id="573508.A0A1E3B148"/>
<dbReference type="PROSITE" id="PS51682">
    <property type="entry name" value="SAM_OMT_I"/>
    <property type="match status" value="1"/>
</dbReference>
<protein>
    <recommendedName>
        <fullName evidence="7">O-methyltransferase</fullName>
    </recommendedName>
</protein>
<evidence type="ECO:0000313" key="5">
    <source>
        <dbReference type="EMBL" id="ODM14655.1"/>
    </source>
</evidence>
<dbReference type="SUPFAM" id="SSF53335">
    <property type="entry name" value="S-adenosyl-L-methionine-dependent methyltransferases"/>
    <property type="match status" value="1"/>
</dbReference>
<reference evidence="5 6" key="1">
    <citation type="journal article" date="2016" name="BMC Genomics">
        <title>Comparative genomic and transcriptomic analyses of the Fuzhuan brick tea-fermentation fungus Aspergillus cristatus.</title>
        <authorList>
            <person name="Ge Y."/>
            <person name="Wang Y."/>
            <person name="Liu Y."/>
            <person name="Tan Y."/>
            <person name="Ren X."/>
            <person name="Zhang X."/>
            <person name="Hyde K.D."/>
            <person name="Liu Y."/>
            <person name="Liu Z."/>
        </authorList>
    </citation>
    <scope>NUCLEOTIDE SEQUENCE [LARGE SCALE GENOMIC DNA]</scope>
    <source>
        <strain evidence="5 6">GZAAS20.1005</strain>
    </source>
</reference>